<evidence type="ECO:0000313" key="4">
    <source>
        <dbReference type="Proteomes" id="UP000319801"/>
    </source>
</evidence>
<evidence type="ECO:0000313" key="3">
    <source>
        <dbReference type="EMBL" id="TSK31374.1"/>
    </source>
</evidence>
<keyword evidence="2" id="KW-0732">Signal</keyword>
<evidence type="ECO:0008006" key="5">
    <source>
        <dbReference type="Google" id="ProtNLM"/>
    </source>
</evidence>
<protein>
    <recommendedName>
        <fullName evidence="5">Secreted protein</fullName>
    </recommendedName>
</protein>
<sequence>MKLPGWMSVALLLAHSVSNVRRFCRTCLVLTCESRRRSASLGLRLQGVLRSGAQWRHDKDNHRGPEGGKRENRKNGMCEARNFTGNFYPSISDHTDATTYNLNMRHAGLYRHLYGHIIILHVIDRK</sequence>
<dbReference type="Proteomes" id="UP000319801">
    <property type="component" value="Unassembled WGS sequence"/>
</dbReference>
<organism evidence="3 4">
    <name type="scientific">Bagarius yarrelli</name>
    <name type="common">Goonch</name>
    <name type="synonym">Bagrus yarrelli</name>
    <dbReference type="NCBI Taxonomy" id="175774"/>
    <lineage>
        <taxon>Eukaryota</taxon>
        <taxon>Metazoa</taxon>
        <taxon>Chordata</taxon>
        <taxon>Craniata</taxon>
        <taxon>Vertebrata</taxon>
        <taxon>Euteleostomi</taxon>
        <taxon>Actinopterygii</taxon>
        <taxon>Neopterygii</taxon>
        <taxon>Teleostei</taxon>
        <taxon>Ostariophysi</taxon>
        <taxon>Siluriformes</taxon>
        <taxon>Sisoridae</taxon>
        <taxon>Sisorinae</taxon>
        <taxon>Bagarius</taxon>
    </lineage>
</organism>
<name>A0A556TPF1_BAGYA</name>
<feature type="chain" id="PRO_5022233489" description="Secreted protein" evidence="2">
    <location>
        <begin position="20"/>
        <end position="126"/>
    </location>
</feature>
<keyword evidence="4" id="KW-1185">Reference proteome</keyword>
<evidence type="ECO:0000256" key="2">
    <source>
        <dbReference type="SAM" id="SignalP"/>
    </source>
</evidence>
<comment type="caution">
    <text evidence="3">The sequence shown here is derived from an EMBL/GenBank/DDBJ whole genome shotgun (WGS) entry which is preliminary data.</text>
</comment>
<evidence type="ECO:0000256" key="1">
    <source>
        <dbReference type="SAM" id="MobiDB-lite"/>
    </source>
</evidence>
<gene>
    <name evidence="3" type="ORF">Baya_3484</name>
</gene>
<dbReference type="AlphaFoldDB" id="A0A556TPF1"/>
<feature type="signal peptide" evidence="2">
    <location>
        <begin position="1"/>
        <end position="19"/>
    </location>
</feature>
<feature type="compositionally biased region" description="Basic and acidic residues" evidence="1">
    <location>
        <begin position="55"/>
        <end position="75"/>
    </location>
</feature>
<accession>A0A556TPF1</accession>
<proteinExistence type="predicted"/>
<feature type="region of interest" description="Disordered" evidence="1">
    <location>
        <begin position="54"/>
        <end position="75"/>
    </location>
</feature>
<reference evidence="3 4" key="1">
    <citation type="journal article" date="2019" name="Genome Biol. Evol.">
        <title>Whole-Genome Sequencing of the Giant Devil Catfish, Bagarius yarrelli.</title>
        <authorList>
            <person name="Jiang W."/>
            <person name="Lv Y."/>
            <person name="Cheng L."/>
            <person name="Yang K."/>
            <person name="Chao B."/>
            <person name="Wang X."/>
            <person name="Li Y."/>
            <person name="Pan X."/>
            <person name="You X."/>
            <person name="Zhang Y."/>
            <person name="Yang J."/>
            <person name="Li J."/>
            <person name="Zhang X."/>
            <person name="Liu S."/>
            <person name="Sun C."/>
            <person name="Yang J."/>
            <person name="Shi Q."/>
        </authorList>
    </citation>
    <scope>NUCLEOTIDE SEQUENCE [LARGE SCALE GENOMIC DNA]</scope>
    <source>
        <strain evidence="3">JWS20170419001</strain>
        <tissue evidence="3">Muscle</tissue>
    </source>
</reference>
<dbReference type="EMBL" id="VCAZ01000009">
    <property type="protein sequence ID" value="TSK31374.1"/>
    <property type="molecule type" value="Genomic_DNA"/>
</dbReference>